<dbReference type="InterPro" id="IPR000891">
    <property type="entry name" value="PYR_CT"/>
</dbReference>
<protein>
    <submittedName>
        <fullName evidence="3">Aldolase catalytic domain-containing protein</fullName>
    </submittedName>
</protein>
<dbReference type="InterPro" id="IPR013785">
    <property type="entry name" value="Aldolase_TIM"/>
</dbReference>
<evidence type="ECO:0000313" key="4">
    <source>
        <dbReference type="Proteomes" id="UP000610760"/>
    </source>
</evidence>
<name>A0A926E4C3_9FIRM</name>
<dbReference type="Pfam" id="PF00682">
    <property type="entry name" value="HMGL-like"/>
    <property type="match status" value="1"/>
</dbReference>
<comment type="caution">
    <text evidence="3">The sequence shown here is derived from an EMBL/GenBank/DDBJ whole genome shotgun (WGS) entry which is preliminary data.</text>
</comment>
<dbReference type="SUPFAM" id="SSF51569">
    <property type="entry name" value="Aldolase"/>
    <property type="match status" value="1"/>
</dbReference>
<evidence type="ECO:0000256" key="1">
    <source>
        <dbReference type="ARBA" id="ARBA00023211"/>
    </source>
</evidence>
<dbReference type="PROSITE" id="PS50991">
    <property type="entry name" value="PYR_CT"/>
    <property type="match status" value="1"/>
</dbReference>
<dbReference type="GO" id="GO:0009098">
    <property type="term" value="P:L-leucine biosynthetic process"/>
    <property type="evidence" value="ECO:0007669"/>
    <property type="project" value="TreeGrafter"/>
</dbReference>
<proteinExistence type="predicted"/>
<dbReference type="EMBL" id="JACRSV010000001">
    <property type="protein sequence ID" value="MBC8559493.1"/>
    <property type="molecule type" value="Genomic_DNA"/>
</dbReference>
<dbReference type="Gene3D" id="3.20.20.70">
    <property type="entry name" value="Aldolase class I"/>
    <property type="match status" value="1"/>
</dbReference>
<dbReference type="PANTHER" id="PTHR10277:SF9">
    <property type="entry name" value="2-ISOPROPYLMALATE SYNTHASE 1, CHLOROPLASTIC-RELATED"/>
    <property type="match status" value="1"/>
</dbReference>
<feature type="domain" description="Pyruvate carboxyltransferase" evidence="2">
    <location>
        <begin position="15"/>
        <end position="274"/>
    </location>
</feature>
<sequence length="325" mass="36987">MEARKGNLMGVRNDIKVLDATIRDGGLCNNFEFTDEFVTELYKVNIKSGVDYMEFGYKASKNLFRESDYGKWKFCNEEDLRAIVGDNISDMKIAVMADVGRCDFKTDFLPKNESVIDMVRVACYIHQIPAAIEMIEHFHTLGYETTCNIMAISQANSDQVEQALEMLCQCNVDVIYLVDSYGSLYPENASALAQTYIAAAEKMGKKVGFHAHNNQNLAFANTIETLSYGVSYLDATIQGMGRGAGNCAMELLLGFLKNPKYNLYNLLYFIEKYMLPLKEDGVVWGYDLQYMFTGQLNRHPREAIDFTTQNRRDYAEFYKSLLDND</sequence>
<accession>A0A926E4C3</accession>
<dbReference type="PANTHER" id="PTHR10277">
    <property type="entry name" value="HOMOCITRATE SYNTHASE-RELATED"/>
    <property type="match status" value="1"/>
</dbReference>
<evidence type="ECO:0000259" key="2">
    <source>
        <dbReference type="PROSITE" id="PS50991"/>
    </source>
</evidence>
<evidence type="ECO:0000313" key="3">
    <source>
        <dbReference type="EMBL" id="MBC8559493.1"/>
    </source>
</evidence>
<dbReference type="Proteomes" id="UP000610760">
    <property type="component" value="Unassembled WGS sequence"/>
</dbReference>
<dbReference type="InterPro" id="IPR050073">
    <property type="entry name" value="2-IPM_HCS-like"/>
</dbReference>
<keyword evidence="1" id="KW-0464">Manganese</keyword>
<dbReference type="CDD" id="cd07944">
    <property type="entry name" value="DRE_TIM_HOA_like"/>
    <property type="match status" value="1"/>
</dbReference>
<organism evidence="3 4">
    <name type="scientific">Fumia xinanensis</name>
    <dbReference type="NCBI Taxonomy" id="2763659"/>
    <lineage>
        <taxon>Bacteria</taxon>
        <taxon>Bacillati</taxon>
        <taxon>Bacillota</taxon>
        <taxon>Clostridia</taxon>
        <taxon>Eubacteriales</taxon>
        <taxon>Oscillospiraceae</taxon>
        <taxon>Fumia</taxon>
    </lineage>
</organism>
<keyword evidence="4" id="KW-1185">Reference proteome</keyword>
<reference evidence="3" key="1">
    <citation type="submission" date="2020-08" db="EMBL/GenBank/DDBJ databases">
        <title>Genome public.</title>
        <authorList>
            <person name="Liu C."/>
            <person name="Sun Q."/>
        </authorList>
    </citation>
    <scope>NUCLEOTIDE SEQUENCE</scope>
    <source>
        <strain evidence="3">NSJ-33</strain>
    </source>
</reference>
<dbReference type="AlphaFoldDB" id="A0A926E4C3"/>
<dbReference type="GO" id="GO:0003852">
    <property type="term" value="F:2-isopropylmalate synthase activity"/>
    <property type="evidence" value="ECO:0007669"/>
    <property type="project" value="TreeGrafter"/>
</dbReference>
<gene>
    <name evidence="3" type="ORF">H8710_05335</name>
</gene>